<accession>A0A9P5XAL6</accession>
<evidence type="ECO:0000256" key="2">
    <source>
        <dbReference type="SAM" id="Phobius"/>
    </source>
</evidence>
<feature type="transmembrane region" description="Helical" evidence="2">
    <location>
        <begin position="182"/>
        <end position="205"/>
    </location>
</feature>
<dbReference type="EMBL" id="MU151280">
    <property type="protein sequence ID" value="KAF9445801.1"/>
    <property type="molecule type" value="Genomic_DNA"/>
</dbReference>
<proteinExistence type="predicted"/>
<feature type="transmembrane region" description="Helical" evidence="2">
    <location>
        <begin position="96"/>
        <end position="118"/>
    </location>
</feature>
<sequence>MSSTVSLDLEHTQMALSIGITIGAIFTGGTIVLSISCLFLLSSNTGGSSKRNLFLRAYITALLLAIIGLELAYLLAANSFAVFHVHSIVELAKRQGSVLSLFISITPVIVIGITDGLLVWRCYAVHQVFEQTPSRWRNIFWILPALLWLLNMGTNVFLPNLYDSSSTCVVSGILAAPIAQLPLVYAVTLISNIVLNTYASLFIAVRMLQYRRIMIRCIGAGAPAARYVYIVGLLLESAAINVPVAFAAAIGLCVPGTIFGPAMGPVVGSGQALASILIIHQVALGKAFDQQKERESAPEMTEGRVWNVTNDAAEEVA</sequence>
<feature type="transmembrane region" description="Helical" evidence="2">
    <location>
        <begin position="139"/>
        <end position="162"/>
    </location>
</feature>
<evidence type="ECO:0000313" key="4">
    <source>
        <dbReference type="Proteomes" id="UP000807342"/>
    </source>
</evidence>
<keyword evidence="2" id="KW-1133">Transmembrane helix</keyword>
<keyword evidence="2" id="KW-0812">Transmembrane</keyword>
<keyword evidence="2" id="KW-0472">Membrane</keyword>
<evidence type="ECO:0000313" key="3">
    <source>
        <dbReference type="EMBL" id="KAF9445801.1"/>
    </source>
</evidence>
<comment type="caution">
    <text evidence="3">The sequence shown here is derived from an EMBL/GenBank/DDBJ whole genome shotgun (WGS) entry which is preliminary data.</text>
</comment>
<feature type="transmembrane region" description="Helical" evidence="2">
    <location>
        <begin position="262"/>
        <end position="284"/>
    </location>
</feature>
<feature type="region of interest" description="Disordered" evidence="1">
    <location>
        <begin position="293"/>
        <end position="317"/>
    </location>
</feature>
<feature type="transmembrane region" description="Helical" evidence="2">
    <location>
        <begin position="15"/>
        <end position="41"/>
    </location>
</feature>
<evidence type="ECO:0000256" key="1">
    <source>
        <dbReference type="SAM" id="MobiDB-lite"/>
    </source>
</evidence>
<gene>
    <name evidence="3" type="ORF">P691DRAFT_830567</name>
</gene>
<organism evidence="3 4">
    <name type="scientific">Macrolepiota fuliginosa MF-IS2</name>
    <dbReference type="NCBI Taxonomy" id="1400762"/>
    <lineage>
        <taxon>Eukaryota</taxon>
        <taxon>Fungi</taxon>
        <taxon>Dikarya</taxon>
        <taxon>Basidiomycota</taxon>
        <taxon>Agaricomycotina</taxon>
        <taxon>Agaricomycetes</taxon>
        <taxon>Agaricomycetidae</taxon>
        <taxon>Agaricales</taxon>
        <taxon>Agaricineae</taxon>
        <taxon>Agaricaceae</taxon>
        <taxon>Macrolepiota</taxon>
    </lineage>
</organism>
<protein>
    <submittedName>
        <fullName evidence="3">Uncharacterized protein</fullName>
    </submittedName>
</protein>
<feature type="transmembrane region" description="Helical" evidence="2">
    <location>
        <begin position="226"/>
        <end position="250"/>
    </location>
</feature>
<dbReference type="AlphaFoldDB" id="A0A9P5XAL6"/>
<dbReference type="OrthoDB" id="3045811at2759"/>
<feature type="transmembrane region" description="Helical" evidence="2">
    <location>
        <begin position="53"/>
        <end position="76"/>
    </location>
</feature>
<name>A0A9P5XAL6_9AGAR</name>
<keyword evidence="4" id="KW-1185">Reference proteome</keyword>
<dbReference type="Proteomes" id="UP000807342">
    <property type="component" value="Unassembled WGS sequence"/>
</dbReference>
<reference evidence="3" key="1">
    <citation type="submission" date="2020-11" db="EMBL/GenBank/DDBJ databases">
        <authorList>
            <consortium name="DOE Joint Genome Institute"/>
            <person name="Ahrendt S."/>
            <person name="Riley R."/>
            <person name="Andreopoulos W."/>
            <person name="Labutti K."/>
            <person name="Pangilinan J."/>
            <person name="Ruiz-Duenas F.J."/>
            <person name="Barrasa J.M."/>
            <person name="Sanchez-Garcia M."/>
            <person name="Camarero S."/>
            <person name="Miyauchi S."/>
            <person name="Serrano A."/>
            <person name="Linde D."/>
            <person name="Babiker R."/>
            <person name="Drula E."/>
            <person name="Ayuso-Fernandez I."/>
            <person name="Pacheco R."/>
            <person name="Padilla G."/>
            <person name="Ferreira P."/>
            <person name="Barriuso J."/>
            <person name="Kellner H."/>
            <person name="Castanera R."/>
            <person name="Alfaro M."/>
            <person name="Ramirez L."/>
            <person name="Pisabarro A.G."/>
            <person name="Kuo A."/>
            <person name="Tritt A."/>
            <person name="Lipzen A."/>
            <person name="He G."/>
            <person name="Yan M."/>
            <person name="Ng V."/>
            <person name="Cullen D."/>
            <person name="Martin F."/>
            <person name="Rosso M.-N."/>
            <person name="Henrissat B."/>
            <person name="Hibbett D."/>
            <person name="Martinez A.T."/>
            <person name="Grigoriev I.V."/>
        </authorList>
    </citation>
    <scope>NUCLEOTIDE SEQUENCE</scope>
    <source>
        <strain evidence="3">MF-IS2</strain>
    </source>
</reference>